<dbReference type="GO" id="GO:0005778">
    <property type="term" value="C:peroxisomal membrane"/>
    <property type="evidence" value="ECO:0007669"/>
    <property type="project" value="InterPro"/>
</dbReference>
<comment type="function">
    <text evidence="4">Involved in peroxisome biosynthesis and integrity. Assembles membrane vesicles before the matrix proteins are translocated. As a docking factor for PEX19, is necessary for the import of peroxisomal membrane proteins in the peroxisomes.</text>
</comment>
<dbReference type="GO" id="GO:0030674">
    <property type="term" value="F:protein-macromolecule adaptor activity"/>
    <property type="evidence" value="ECO:0007669"/>
    <property type="project" value="TreeGrafter"/>
</dbReference>
<dbReference type="AlphaFoldDB" id="A0A834XR05"/>
<evidence type="ECO:0000256" key="3">
    <source>
        <dbReference type="ARBA" id="ARBA00022593"/>
    </source>
</evidence>
<sequence>MFSGVKKFINHHKRKFVFGGIIIGGIFVISKYTQKKIQEWHQRELQDMLLRTRRSQHFEGTEKSCNQTITSVSSCIKNSILTTLDSDKIINDLKNGTIDKINGWNKLKIYSIAKTVTIIYAKTMIVATLRVQVTLMGAHMFKNSQVNEMINNLDDDKQQKYLTLCSYFVDNGIQKLCLFIKDKVDDIVKTVSLADKLTIRDLEQIYRGIMSSILADEENNPVKNLASYMFDCNIDESIDDPVLKKIINETLDLMESEEIQQLMQSSVRKGFVLLIDHISEYFNDTDQNGITNKNSLSMKNGLFSDLLVDFNKATMPMAKIIPIINSQVNESSSCNDISTVWLQNLIDDDKFKTFGANIYEAFSF</sequence>
<proteinExistence type="predicted"/>
<organism evidence="6 7">
    <name type="scientific">Aphidius gifuensis</name>
    <name type="common">Parasitoid wasp</name>
    <dbReference type="NCBI Taxonomy" id="684658"/>
    <lineage>
        <taxon>Eukaryota</taxon>
        <taxon>Metazoa</taxon>
        <taxon>Ecdysozoa</taxon>
        <taxon>Arthropoda</taxon>
        <taxon>Hexapoda</taxon>
        <taxon>Insecta</taxon>
        <taxon>Pterygota</taxon>
        <taxon>Neoptera</taxon>
        <taxon>Endopterygota</taxon>
        <taxon>Hymenoptera</taxon>
        <taxon>Apocrita</taxon>
        <taxon>Ichneumonoidea</taxon>
        <taxon>Braconidae</taxon>
        <taxon>Aphidiinae</taxon>
        <taxon>Aphidius</taxon>
    </lineage>
</organism>
<reference evidence="6 7" key="1">
    <citation type="submission" date="2020-08" db="EMBL/GenBank/DDBJ databases">
        <title>Aphidius gifuensis genome sequencing and assembly.</title>
        <authorList>
            <person name="Du Z."/>
        </authorList>
    </citation>
    <scope>NUCLEOTIDE SEQUENCE [LARGE SCALE GENOMIC DNA]</scope>
    <source>
        <strain evidence="6">YNYX2018</strain>
        <tissue evidence="6">Adults</tissue>
    </source>
</reference>
<evidence type="ECO:0000256" key="1">
    <source>
        <dbReference type="ARBA" id="ARBA00011494"/>
    </source>
</evidence>
<evidence type="ECO:0000256" key="4">
    <source>
        <dbReference type="ARBA" id="ARBA00025338"/>
    </source>
</evidence>
<dbReference type="InterPro" id="IPR006966">
    <property type="entry name" value="Peroxin-3"/>
</dbReference>
<keyword evidence="7" id="KW-1185">Reference proteome</keyword>
<dbReference type="GO" id="GO:0045046">
    <property type="term" value="P:protein import into peroxisome membrane"/>
    <property type="evidence" value="ECO:0007669"/>
    <property type="project" value="TreeGrafter"/>
</dbReference>
<dbReference type="Pfam" id="PF04882">
    <property type="entry name" value="Peroxin-3"/>
    <property type="match status" value="2"/>
</dbReference>
<dbReference type="Proteomes" id="UP000639338">
    <property type="component" value="Unassembled WGS sequence"/>
</dbReference>
<dbReference type="PANTHER" id="PTHR28080">
    <property type="entry name" value="PEROXISOMAL BIOGENESIS FACTOR 3"/>
    <property type="match status" value="1"/>
</dbReference>
<evidence type="ECO:0000256" key="5">
    <source>
        <dbReference type="ARBA" id="ARBA00029630"/>
    </source>
</evidence>
<comment type="subunit">
    <text evidence="1">Interacts with PEX19.</text>
</comment>
<evidence type="ECO:0000313" key="7">
    <source>
        <dbReference type="Proteomes" id="UP000639338"/>
    </source>
</evidence>
<gene>
    <name evidence="6" type="ORF">HCN44_008368</name>
</gene>
<protein>
    <recommendedName>
        <fullName evidence="2">Peroxisomal biogenesis factor 3</fullName>
    </recommendedName>
    <alternativeName>
        <fullName evidence="5">Peroxisomal assembly protein PEX3</fullName>
    </alternativeName>
</protein>
<keyword evidence="3" id="KW-0962">Peroxisome biogenesis</keyword>
<dbReference type="OrthoDB" id="45930at2759"/>
<name>A0A834XR05_APHGI</name>
<evidence type="ECO:0000313" key="6">
    <source>
        <dbReference type="EMBL" id="KAF7989694.1"/>
    </source>
</evidence>
<dbReference type="EMBL" id="JACMRX010000005">
    <property type="protein sequence ID" value="KAF7989694.1"/>
    <property type="molecule type" value="Genomic_DNA"/>
</dbReference>
<dbReference type="PANTHER" id="PTHR28080:SF1">
    <property type="entry name" value="PEROXISOMAL BIOGENESIS FACTOR 3"/>
    <property type="match status" value="1"/>
</dbReference>
<accession>A0A834XR05</accession>
<comment type="caution">
    <text evidence="6">The sequence shown here is derived from an EMBL/GenBank/DDBJ whole genome shotgun (WGS) entry which is preliminary data.</text>
</comment>
<evidence type="ECO:0000256" key="2">
    <source>
        <dbReference type="ARBA" id="ARBA00014294"/>
    </source>
</evidence>